<keyword evidence="2" id="KW-1133">Transmembrane helix</keyword>
<reference evidence="3 4" key="1">
    <citation type="journal article" date="2024" name="BMC Genomics">
        <title>Genome assembly of redclaw crayfish (Cherax quadricarinatus) provides insights into its immune adaptation and hypoxia tolerance.</title>
        <authorList>
            <person name="Liu Z."/>
            <person name="Zheng J."/>
            <person name="Li H."/>
            <person name="Fang K."/>
            <person name="Wang S."/>
            <person name="He J."/>
            <person name="Zhou D."/>
            <person name="Weng S."/>
            <person name="Chi M."/>
            <person name="Gu Z."/>
            <person name="He J."/>
            <person name="Li F."/>
            <person name="Wang M."/>
        </authorList>
    </citation>
    <scope>NUCLEOTIDE SEQUENCE [LARGE SCALE GENOMIC DNA]</scope>
    <source>
        <strain evidence="3">ZL_2023a</strain>
    </source>
</reference>
<reference evidence="3" key="2">
    <citation type="submission" date="2024-01" db="EMBL/GenBank/DDBJ databases">
        <authorList>
            <person name="He J."/>
            <person name="Wang M."/>
            <person name="Zheng J."/>
            <person name="Liu Z."/>
        </authorList>
    </citation>
    <scope>NUCLEOTIDE SEQUENCE</scope>
    <source>
        <strain evidence="3">ZL_2023a</strain>
        <tissue evidence="3">Muscle</tissue>
    </source>
</reference>
<evidence type="ECO:0000313" key="3">
    <source>
        <dbReference type="EMBL" id="KAK8723710.1"/>
    </source>
</evidence>
<proteinExistence type="predicted"/>
<gene>
    <name evidence="3" type="ORF">OTU49_011502</name>
</gene>
<keyword evidence="2" id="KW-0812">Transmembrane</keyword>
<evidence type="ECO:0000256" key="2">
    <source>
        <dbReference type="SAM" id="Phobius"/>
    </source>
</evidence>
<dbReference type="EMBL" id="JARKIK010000088">
    <property type="protein sequence ID" value="KAK8723710.1"/>
    <property type="molecule type" value="Genomic_DNA"/>
</dbReference>
<feature type="compositionally biased region" description="Basic and acidic residues" evidence="1">
    <location>
        <begin position="210"/>
        <end position="225"/>
    </location>
</feature>
<feature type="compositionally biased region" description="Basic and acidic residues" evidence="1">
    <location>
        <begin position="192"/>
        <end position="202"/>
    </location>
</feature>
<dbReference type="AlphaFoldDB" id="A0AAW0W549"/>
<dbReference type="Proteomes" id="UP001445076">
    <property type="component" value="Unassembled WGS sequence"/>
</dbReference>
<feature type="non-terminal residue" evidence="3">
    <location>
        <position position="1"/>
    </location>
</feature>
<organism evidence="3 4">
    <name type="scientific">Cherax quadricarinatus</name>
    <name type="common">Australian red claw crayfish</name>
    <dbReference type="NCBI Taxonomy" id="27406"/>
    <lineage>
        <taxon>Eukaryota</taxon>
        <taxon>Metazoa</taxon>
        <taxon>Ecdysozoa</taxon>
        <taxon>Arthropoda</taxon>
        <taxon>Crustacea</taxon>
        <taxon>Multicrustacea</taxon>
        <taxon>Malacostraca</taxon>
        <taxon>Eumalacostraca</taxon>
        <taxon>Eucarida</taxon>
        <taxon>Decapoda</taxon>
        <taxon>Pleocyemata</taxon>
        <taxon>Astacidea</taxon>
        <taxon>Parastacoidea</taxon>
        <taxon>Parastacidae</taxon>
        <taxon>Cherax</taxon>
    </lineage>
</organism>
<evidence type="ECO:0000313" key="4">
    <source>
        <dbReference type="Proteomes" id="UP001445076"/>
    </source>
</evidence>
<dbReference type="EMBL" id="JARKIK010000088">
    <property type="protein sequence ID" value="KAK8723711.1"/>
    <property type="molecule type" value="Genomic_DNA"/>
</dbReference>
<accession>A0AAW0W549</accession>
<evidence type="ECO:0000256" key="1">
    <source>
        <dbReference type="SAM" id="MobiDB-lite"/>
    </source>
</evidence>
<feature type="transmembrane region" description="Helical" evidence="2">
    <location>
        <begin position="21"/>
        <end position="46"/>
    </location>
</feature>
<sequence>NVKKAEHSVSRTLAGVQRMDVTLVVVIAVVGGVMVIALLLVAAFVIHRKRQINKQEKKYRQEIRGECIPVSSFLEGGHDNPAFTDTPARPVIGSIPRVRSAVDVCGFRSSCASYSLPRDNRPCVNPKGSKTSYWTDSRPFSPYYSAPETVCDSRQCEDGKEVPRRPRWSSPSRQCEDSKEVPRCSRWSSPSRKCEDGKEVPRCSRWSSPTDDKNDPYSLERDGHNVNRVQTGVLRRIDP</sequence>
<keyword evidence="4" id="KW-1185">Reference proteome</keyword>
<feature type="compositionally biased region" description="Basic and acidic residues" evidence="1">
    <location>
        <begin position="174"/>
        <end position="183"/>
    </location>
</feature>
<name>A0AAW0W549_CHEQU</name>
<keyword evidence="2" id="KW-0472">Membrane</keyword>
<protein>
    <submittedName>
        <fullName evidence="3">Uncharacterized protein</fullName>
    </submittedName>
</protein>
<feature type="region of interest" description="Disordered" evidence="1">
    <location>
        <begin position="159"/>
        <end position="239"/>
    </location>
</feature>
<comment type="caution">
    <text evidence="3">The sequence shown here is derived from an EMBL/GenBank/DDBJ whole genome shotgun (WGS) entry which is preliminary data.</text>
</comment>